<dbReference type="EMBL" id="JAVREJ010000003">
    <property type="protein sequence ID" value="MDT0349302.1"/>
    <property type="molecule type" value="Genomic_DNA"/>
</dbReference>
<comment type="similarity">
    <text evidence="1">Belongs to the ROK (NagC/XylR) family.</text>
</comment>
<dbReference type="InterPro" id="IPR043129">
    <property type="entry name" value="ATPase_NBD"/>
</dbReference>
<dbReference type="PANTHER" id="PTHR18964">
    <property type="entry name" value="ROK (REPRESSOR, ORF, KINASE) FAMILY"/>
    <property type="match status" value="1"/>
</dbReference>
<dbReference type="Gene3D" id="1.10.10.10">
    <property type="entry name" value="Winged helix-like DNA-binding domain superfamily/Winged helix DNA-binding domain"/>
    <property type="match status" value="1"/>
</dbReference>
<dbReference type="Proteomes" id="UP001183202">
    <property type="component" value="Unassembled WGS sequence"/>
</dbReference>
<dbReference type="PANTHER" id="PTHR18964:SF149">
    <property type="entry name" value="BIFUNCTIONAL UDP-N-ACETYLGLUCOSAMINE 2-EPIMERASE_N-ACETYLMANNOSAMINE KINASE"/>
    <property type="match status" value="1"/>
</dbReference>
<dbReference type="SUPFAM" id="SSF53067">
    <property type="entry name" value="Actin-like ATPase domain"/>
    <property type="match status" value="1"/>
</dbReference>
<dbReference type="Pfam" id="PF12802">
    <property type="entry name" value="MarR_2"/>
    <property type="match status" value="1"/>
</dbReference>
<gene>
    <name evidence="3" type="ORF">RM445_07155</name>
</gene>
<proteinExistence type="inferred from homology"/>
<dbReference type="InterPro" id="IPR036390">
    <property type="entry name" value="WH_DNA-bd_sf"/>
</dbReference>
<dbReference type="InterPro" id="IPR036388">
    <property type="entry name" value="WH-like_DNA-bd_sf"/>
</dbReference>
<reference evidence="4" key="1">
    <citation type="submission" date="2023-07" db="EMBL/GenBank/DDBJ databases">
        <title>30 novel species of actinomycetes from the DSMZ collection.</title>
        <authorList>
            <person name="Nouioui I."/>
        </authorList>
    </citation>
    <scope>NUCLEOTIDE SEQUENCE [LARGE SCALE GENOMIC DNA]</scope>
    <source>
        <strain evidence="4">DSM 45834</strain>
    </source>
</reference>
<sequence>MSASLPAGQHTVRRHNRALVLHTVAADEPVSRARIATRTGLTRGTVSSLVEELLAAGLVAELAAARGGTGRPANPLELNRSGPGGLGVEIGVDAVGACVVDLTGAVRARRVATSDHRTHGPAVGLEAAAALAADVVAEAGLPVTGVGLAVPGVVAGNVLERAPNLPLWRDVDIVARAAAVLGPVVGDVPVTVGNEADLAALAEQRAGGAGDDFLYVSGGIGVGAGIVLGGRLFGGSGGRAGELGHVVVDPAGPPCTCGGQGCLERAVGVEELCRAAGVDDLDALAAAADRGEPATDAALRAAGHALGVALAGAVNLLDLPTVVLGGGYPRLGAVLRGAVADELARRVVWRSPVAVRMSALGGEAALRGAAMAVVRAVLDG</sequence>
<evidence type="ECO:0000259" key="2">
    <source>
        <dbReference type="Pfam" id="PF12802"/>
    </source>
</evidence>
<protein>
    <submittedName>
        <fullName evidence="3">ROK family transcriptional regulator</fullName>
    </submittedName>
</protein>
<organism evidence="3 4">
    <name type="scientific">Pseudonocardia charpentierae</name>
    <dbReference type="NCBI Taxonomy" id="3075545"/>
    <lineage>
        <taxon>Bacteria</taxon>
        <taxon>Bacillati</taxon>
        <taxon>Actinomycetota</taxon>
        <taxon>Actinomycetes</taxon>
        <taxon>Pseudonocardiales</taxon>
        <taxon>Pseudonocardiaceae</taxon>
        <taxon>Pseudonocardia</taxon>
    </lineage>
</organism>
<keyword evidence="4" id="KW-1185">Reference proteome</keyword>
<evidence type="ECO:0000256" key="1">
    <source>
        <dbReference type="ARBA" id="ARBA00006479"/>
    </source>
</evidence>
<dbReference type="Gene3D" id="3.30.420.40">
    <property type="match status" value="2"/>
</dbReference>
<dbReference type="RefSeq" id="WP_311555300.1">
    <property type="nucleotide sequence ID" value="NZ_JAVREJ010000003.1"/>
</dbReference>
<evidence type="ECO:0000313" key="3">
    <source>
        <dbReference type="EMBL" id="MDT0349302.1"/>
    </source>
</evidence>
<feature type="domain" description="HTH marR-type" evidence="2">
    <location>
        <begin position="18"/>
        <end position="61"/>
    </location>
</feature>
<accession>A0ABU2N6W6</accession>
<dbReference type="InterPro" id="IPR000600">
    <property type="entry name" value="ROK"/>
</dbReference>
<dbReference type="SUPFAM" id="SSF46785">
    <property type="entry name" value="Winged helix' DNA-binding domain"/>
    <property type="match status" value="1"/>
</dbReference>
<name>A0ABU2N6W6_9PSEU</name>
<dbReference type="InterPro" id="IPR000835">
    <property type="entry name" value="HTH_MarR-typ"/>
</dbReference>
<evidence type="ECO:0000313" key="4">
    <source>
        <dbReference type="Proteomes" id="UP001183202"/>
    </source>
</evidence>
<dbReference type="Pfam" id="PF00480">
    <property type="entry name" value="ROK"/>
    <property type="match status" value="1"/>
</dbReference>
<comment type="caution">
    <text evidence="3">The sequence shown here is derived from an EMBL/GenBank/DDBJ whole genome shotgun (WGS) entry which is preliminary data.</text>
</comment>